<proteinExistence type="predicted"/>
<accession>A0A0Q3UT35</accession>
<evidence type="ECO:0000313" key="2">
    <source>
        <dbReference type="Proteomes" id="UP000051836"/>
    </source>
</evidence>
<protein>
    <submittedName>
        <fullName evidence="1">Uncharacterized protein</fullName>
    </submittedName>
</protein>
<reference evidence="1 2" key="1">
    <citation type="submission" date="2015-10" db="EMBL/GenBank/DDBJ databases">
        <authorList>
            <person name="Gilbert D.G."/>
        </authorList>
    </citation>
    <scope>NUCLEOTIDE SEQUENCE [LARGE SCALE GENOMIC DNA]</scope>
    <source>
        <strain evidence="1">FVVF132</strain>
    </source>
</reference>
<name>A0A0Q3UT35_AMAAE</name>
<gene>
    <name evidence="1" type="ORF">AAES_78734</name>
</gene>
<organism evidence="1 2">
    <name type="scientific">Amazona aestiva</name>
    <name type="common">Blue-fronted Amazon parrot</name>
    <dbReference type="NCBI Taxonomy" id="12930"/>
    <lineage>
        <taxon>Eukaryota</taxon>
        <taxon>Metazoa</taxon>
        <taxon>Chordata</taxon>
        <taxon>Craniata</taxon>
        <taxon>Vertebrata</taxon>
        <taxon>Euteleostomi</taxon>
        <taxon>Archelosauria</taxon>
        <taxon>Archosauria</taxon>
        <taxon>Dinosauria</taxon>
        <taxon>Saurischia</taxon>
        <taxon>Theropoda</taxon>
        <taxon>Coelurosauria</taxon>
        <taxon>Aves</taxon>
        <taxon>Neognathae</taxon>
        <taxon>Neoaves</taxon>
        <taxon>Telluraves</taxon>
        <taxon>Australaves</taxon>
        <taxon>Psittaciformes</taxon>
        <taxon>Psittacidae</taxon>
        <taxon>Amazona</taxon>
    </lineage>
</organism>
<dbReference type="AlphaFoldDB" id="A0A0Q3UT35"/>
<sequence>MAILILRTSQGNHELTCFMLTKKWTGTKLKPVALREAQIQRCVFRALSTQGLWAWLGMMGDYCSIDNDVTTDDDIYSSIDYNVTTLQFVTVLSVKGLVNQKGLDFHGNHGVKYSFLTSSPSLPAKPNTLAVTLGSQP</sequence>
<evidence type="ECO:0000313" key="1">
    <source>
        <dbReference type="EMBL" id="KQK81938.1"/>
    </source>
</evidence>
<keyword evidence="2" id="KW-1185">Reference proteome</keyword>
<dbReference type="Proteomes" id="UP000051836">
    <property type="component" value="Unassembled WGS sequence"/>
</dbReference>
<comment type="caution">
    <text evidence="1">The sequence shown here is derived from an EMBL/GenBank/DDBJ whole genome shotgun (WGS) entry which is preliminary data.</text>
</comment>
<dbReference type="EMBL" id="LMAW01002113">
    <property type="protein sequence ID" value="KQK81938.1"/>
    <property type="molecule type" value="Genomic_DNA"/>
</dbReference>